<dbReference type="EMBL" id="BAABME010001122">
    <property type="protein sequence ID" value="GAA0147693.1"/>
    <property type="molecule type" value="Genomic_DNA"/>
</dbReference>
<gene>
    <name evidence="7" type="ORF">LIER_07330</name>
</gene>
<evidence type="ECO:0000313" key="8">
    <source>
        <dbReference type="Proteomes" id="UP001454036"/>
    </source>
</evidence>
<dbReference type="InterPro" id="IPR001005">
    <property type="entry name" value="SANT/Myb"/>
</dbReference>
<dbReference type="SUPFAM" id="SSF46689">
    <property type="entry name" value="Homeodomain-like"/>
    <property type="match status" value="1"/>
</dbReference>
<keyword evidence="4" id="KW-0804">Transcription</keyword>
<sequence length="205" mass="23497">MDAPLIFVPKMISDISKDVSKIGPYINSLEAEMRKIGDFSLEIPCSLLVFTKAIETLKKEANKMEWLEDAQLWPGRCISMLGENKMRCLYKPRPNRGGIFVSYKSWELSKDLSTSLINQIGKRSSSFGIFVKGNDPKRANESSVCKKKHRRCWSQELHRLFVDAIEQLGGAQVAKPKQIKEVMRVRGLTNTEIKSHLQKYRLHIQ</sequence>
<dbReference type="NCBIfam" id="TIGR01557">
    <property type="entry name" value="myb_SHAQKYF"/>
    <property type="match status" value="1"/>
</dbReference>
<dbReference type="InterPro" id="IPR044787">
    <property type="entry name" value="HHO5-like"/>
</dbReference>
<organism evidence="7 8">
    <name type="scientific">Lithospermum erythrorhizon</name>
    <name type="common">Purple gromwell</name>
    <name type="synonym">Lithospermum officinale var. erythrorhizon</name>
    <dbReference type="NCBI Taxonomy" id="34254"/>
    <lineage>
        <taxon>Eukaryota</taxon>
        <taxon>Viridiplantae</taxon>
        <taxon>Streptophyta</taxon>
        <taxon>Embryophyta</taxon>
        <taxon>Tracheophyta</taxon>
        <taxon>Spermatophyta</taxon>
        <taxon>Magnoliopsida</taxon>
        <taxon>eudicotyledons</taxon>
        <taxon>Gunneridae</taxon>
        <taxon>Pentapetalae</taxon>
        <taxon>asterids</taxon>
        <taxon>lamiids</taxon>
        <taxon>Boraginales</taxon>
        <taxon>Boraginaceae</taxon>
        <taxon>Boraginoideae</taxon>
        <taxon>Lithospermeae</taxon>
        <taxon>Lithospermum</taxon>
    </lineage>
</organism>
<dbReference type="Pfam" id="PF26575">
    <property type="entry name" value="HHO5_N"/>
    <property type="match status" value="1"/>
</dbReference>
<accession>A0AAV3PC02</accession>
<dbReference type="GO" id="GO:0003700">
    <property type="term" value="F:DNA-binding transcription factor activity"/>
    <property type="evidence" value="ECO:0007669"/>
    <property type="project" value="InterPro"/>
</dbReference>
<dbReference type="GO" id="GO:0005634">
    <property type="term" value="C:nucleus"/>
    <property type="evidence" value="ECO:0007669"/>
    <property type="project" value="UniProtKB-SubCell"/>
</dbReference>
<evidence type="ECO:0000256" key="5">
    <source>
        <dbReference type="ARBA" id="ARBA00023242"/>
    </source>
</evidence>
<proteinExistence type="predicted"/>
<dbReference type="InterPro" id="IPR017930">
    <property type="entry name" value="Myb_dom"/>
</dbReference>
<dbReference type="PROSITE" id="PS51294">
    <property type="entry name" value="HTH_MYB"/>
    <property type="match status" value="1"/>
</dbReference>
<dbReference type="GO" id="GO:0003677">
    <property type="term" value="F:DNA binding"/>
    <property type="evidence" value="ECO:0007669"/>
    <property type="project" value="UniProtKB-KW"/>
</dbReference>
<evidence type="ECO:0000256" key="3">
    <source>
        <dbReference type="ARBA" id="ARBA00023125"/>
    </source>
</evidence>
<keyword evidence="5" id="KW-0539">Nucleus</keyword>
<evidence type="ECO:0000259" key="6">
    <source>
        <dbReference type="PROSITE" id="PS51294"/>
    </source>
</evidence>
<dbReference type="InterPro" id="IPR009057">
    <property type="entry name" value="Homeodomain-like_sf"/>
</dbReference>
<keyword evidence="8" id="KW-1185">Reference proteome</keyword>
<dbReference type="Proteomes" id="UP001454036">
    <property type="component" value="Unassembled WGS sequence"/>
</dbReference>
<dbReference type="Pfam" id="PF00249">
    <property type="entry name" value="Myb_DNA-binding"/>
    <property type="match status" value="1"/>
</dbReference>
<feature type="domain" description="HTH myb-type" evidence="6">
    <location>
        <begin position="146"/>
        <end position="205"/>
    </location>
</feature>
<dbReference type="PANTHER" id="PTHR31003">
    <property type="entry name" value="MYB FAMILY TRANSCRIPTION FACTOR"/>
    <property type="match status" value="1"/>
</dbReference>
<evidence type="ECO:0000256" key="1">
    <source>
        <dbReference type="ARBA" id="ARBA00004123"/>
    </source>
</evidence>
<dbReference type="FunFam" id="1.10.10.60:FF:000007">
    <property type="entry name" value="Two-component response regulator"/>
    <property type="match status" value="1"/>
</dbReference>
<dbReference type="PANTHER" id="PTHR31003:SF3">
    <property type="entry name" value="HOMEODOMAIN-LIKE SUPERFAMILY PROTEIN-RELATED"/>
    <property type="match status" value="1"/>
</dbReference>
<keyword evidence="2" id="KW-0805">Transcription regulation</keyword>
<evidence type="ECO:0000256" key="2">
    <source>
        <dbReference type="ARBA" id="ARBA00023015"/>
    </source>
</evidence>
<protein>
    <submittedName>
        <fullName evidence="7">DNA-binding transcription factor</fullName>
    </submittedName>
</protein>
<reference evidence="7 8" key="1">
    <citation type="submission" date="2024-01" db="EMBL/GenBank/DDBJ databases">
        <title>The complete chloroplast genome sequence of Lithospermum erythrorhizon: insights into the phylogenetic relationship among Boraginaceae species and the maternal lineages of purple gromwells.</title>
        <authorList>
            <person name="Okada T."/>
            <person name="Watanabe K."/>
        </authorList>
    </citation>
    <scope>NUCLEOTIDE SEQUENCE [LARGE SCALE GENOMIC DNA]</scope>
</reference>
<comment type="caution">
    <text evidence="7">The sequence shown here is derived from an EMBL/GenBank/DDBJ whole genome shotgun (WGS) entry which is preliminary data.</text>
</comment>
<evidence type="ECO:0000256" key="4">
    <source>
        <dbReference type="ARBA" id="ARBA00023163"/>
    </source>
</evidence>
<dbReference type="InterPro" id="IPR058673">
    <property type="entry name" value="HHO5-like_N"/>
</dbReference>
<evidence type="ECO:0000313" key="7">
    <source>
        <dbReference type="EMBL" id="GAA0147693.1"/>
    </source>
</evidence>
<dbReference type="Gene3D" id="1.10.10.60">
    <property type="entry name" value="Homeodomain-like"/>
    <property type="match status" value="1"/>
</dbReference>
<dbReference type="AlphaFoldDB" id="A0AAV3PC02"/>
<name>A0AAV3PC02_LITER</name>
<dbReference type="InterPro" id="IPR006447">
    <property type="entry name" value="Myb_dom_plants"/>
</dbReference>
<comment type="subcellular location">
    <subcellularLocation>
        <location evidence="1">Nucleus</location>
    </subcellularLocation>
</comment>
<keyword evidence="3 7" id="KW-0238">DNA-binding</keyword>